<dbReference type="AlphaFoldDB" id="A0A3A8KGW4"/>
<evidence type="ECO:0000256" key="1">
    <source>
        <dbReference type="SAM" id="Phobius"/>
    </source>
</evidence>
<proteinExistence type="predicted"/>
<keyword evidence="1" id="KW-1133">Transmembrane helix</keyword>
<feature type="transmembrane region" description="Helical" evidence="1">
    <location>
        <begin position="96"/>
        <end position="123"/>
    </location>
</feature>
<evidence type="ECO:0000313" key="3">
    <source>
        <dbReference type="Proteomes" id="UP000268313"/>
    </source>
</evidence>
<dbReference type="Proteomes" id="UP000268313">
    <property type="component" value="Unassembled WGS sequence"/>
</dbReference>
<organism evidence="2 3">
    <name type="scientific">Corallococcus carmarthensis</name>
    <dbReference type="NCBI Taxonomy" id="2316728"/>
    <lineage>
        <taxon>Bacteria</taxon>
        <taxon>Pseudomonadati</taxon>
        <taxon>Myxococcota</taxon>
        <taxon>Myxococcia</taxon>
        <taxon>Myxococcales</taxon>
        <taxon>Cystobacterineae</taxon>
        <taxon>Myxococcaceae</taxon>
        <taxon>Corallococcus</taxon>
    </lineage>
</organism>
<feature type="transmembrane region" description="Helical" evidence="1">
    <location>
        <begin position="227"/>
        <end position="249"/>
    </location>
</feature>
<dbReference type="PANTHER" id="PTHR43471:SF10">
    <property type="entry name" value="SLL1107 PROTEIN"/>
    <property type="match status" value="1"/>
</dbReference>
<reference evidence="3" key="1">
    <citation type="submission" date="2018-09" db="EMBL/GenBank/DDBJ databases">
        <authorList>
            <person name="Livingstone P.G."/>
            <person name="Whitworth D.E."/>
        </authorList>
    </citation>
    <scope>NUCLEOTIDE SEQUENCE [LARGE SCALE GENOMIC DNA]</scope>
    <source>
        <strain evidence="3">CA043D</strain>
    </source>
</reference>
<comment type="caution">
    <text evidence="2">The sequence shown here is derived from an EMBL/GenBank/DDBJ whole genome shotgun (WGS) entry which is preliminary data.</text>
</comment>
<dbReference type="GO" id="GO:0005886">
    <property type="term" value="C:plasma membrane"/>
    <property type="evidence" value="ECO:0007669"/>
    <property type="project" value="UniProtKB-SubCell"/>
</dbReference>
<gene>
    <name evidence="2" type="ORF">D7X32_13695</name>
</gene>
<dbReference type="RefSeq" id="WP_120602985.1">
    <property type="nucleotide sequence ID" value="NZ_JABFJX010000063.1"/>
</dbReference>
<accession>A0A3A8KGW4</accession>
<dbReference type="EMBL" id="RAWE01000039">
    <property type="protein sequence ID" value="RKH03565.1"/>
    <property type="molecule type" value="Genomic_DNA"/>
</dbReference>
<protein>
    <submittedName>
        <fullName evidence="2">ABC transporter permease</fullName>
    </submittedName>
</protein>
<keyword evidence="1" id="KW-0472">Membrane</keyword>
<evidence type="ECO:0000313" key="2">
    <source>
        <dbReference type="EMBL" id="RKH03565.1"/>
    </source>
</evidence>
<dbReference type="PANTHER" id="PTHR43471">
    <property type="entry name" value="ABC TRANSPORTER PERMEASE"/>
    <property type="match status" value="1"/>
</dbReference>
<dbReference type="Pfam" id="PF12679">
    <property type="entry name" value="ABC2_membrane_2"/>
    <property type="match status" value="1"/>
</dbReference>
<feature type="transmembrane region" description="Helical" evidence="1">
    <location>
        <begin position="162"/>
        <end position="179"/>
    </location>
</feature>
<keyword evidence="3" id="KW-1185">Reference proteome</keyword>
<sequence>MSAFNAMMWNGFREARRNRVTVVVGVFAAVVLLSSTLVTEVTVATFDRVLTDFGLGMMSIILVFLTIFLSSSLLSREIERRTIFLVVSKPVSRRQFLLARLAGTMLTLGVLLVAMTLVFLGQLLLFGADITSTQLLAAAGLWFELLVISSVGILFSSFAGPAVSAIATTGMYFTGHLTGELYTLTSRSESDVVRGVGKTVYYLLPNLERVNFRPQATYALPVDAATFLSGVGYSLAWTAVLTALAITIFERRDFR</sequence>
<feature type="transmembrane region" description="Helical" evidence="1">
    <location>
        <begin position="54"/>
        <end position="75"/>
    </location>
</feature>
<feature type="transmembrane region" description="Helical" evidence="1">
    <location>
        <begin position="135"/>
        <end position="155"/>
    </location>
</feature>
<dbReference type="GO" id="GO:0140359">
    <property type="term" value="F:ABC-type transporter activity"/>
    <property type="evidence" value="ECO:0007669"/>
    <property type="project" value="InterPro"/>
</dbReference>
<keyword evidence="1" id="KW-0812">Transmembrane</keyword>
<dbReference type="OrthoDB" id="9810558at2"/>
<name>A0A3A8KGW4_9BACT</name>